<dbReference type="Proteomes" id="UP000297245">
    <property type="component" value="Unassembled WGS sequence"/>
</dbReference>
<evidence type="ECO:0000256" key="1">
    <source>
        <dbReference type="SAM" id="Coils"/>
    </source>
</evidence>
<proteinExistence type="predicted"/>
<evidence type="ECO:0000313" key="3">
    <source>
        <dbReference type="EMBL" id="THU98443.1"/>
    </source>
</evidence>
<reference evidence="3 4" key="1">
    <citation type="journal article" date="2019" name="Nat. Ecol. Evol.">
        <title>Megaphylogeny resolves global patterns of mushroom evolution.</title>
        <authorList>
            <person name="Varga T."/>
            <person name="Krizsan K."/>
            <person name="Foldi C."/>
            <person name="Dima B."/>
            <person name="Sanchez-Garcia M."/>
            <person name="Sanchez-Ramirez S."/>
            <person name="Szollosi G.J."/>
            <person name="Szarkandi J.G."/>
            <person name="Papp V."/>
            <person name="Albert L."/>
            <person name="Andreopoulos W."/>
            <person name="Angelini C."/>
            <person name="Antonin V."/>
            <person name="Barry K.W."/>
            <person name="Bougher N.L."/>
            <person name="Buchanan P."/>
            <person name="Buyck B."/>
            <person name="Bense V."/>
            <person name="Catcheside P."/>
            <person name="Chovatia M."/>
            <person name="Cooper J."/>
            <person name="Damon W."/>
            <person name="Desjardin D."/>
            <person name="Finy P."/>
            <person name="Geml J."/>
            <person name="Haridas S."/>
            <person name="Hughes K."/>
            <person name="Justo A."/>
            <person name="Karasinski D."/>
            <person name="Kautmanova I."/>
            <person name="Kiss B."/>
            <person name="Kocsube S."/>
            <person name="Kotiranta H."/>
            <person name="LaButti K.M."/>
            <person name="Lechner B.E."/>
            <person name="Liimatainen K."/>
            <person name="Lipzen A."/>
            <person name="Lukacs Z."/>
            <person name="Mihaltcheva S."/>
            <person name="Morgado L.N."/>
            <person name="Niskanen T."/>
            <person name="Noordeloos M.E."/>
            <person name="Ohm R.A."/>
            <person name="Ortiz-Santana B."/>
            <person name="Ovrebo C."/>
            <person name="Racz N."/>
            <person name="Riley R."/>
            <person name="Savchenko A."/>
            <person name="Shiryaev A."/>
            <person name="Soop K."/>
            <person name="Spirin V."/>
            <person name="Szebenyi C."/>
            <person name="Tomsovsky M."/>
            <person name="Tulloss R.E."/>
            <person name="Uehling J."/>
            <person name="Grigoriev I.V."/>
            <person name="Vagvolgyi C."/>
            <person name="Papp T."/>
            <person name="Martin F.M."/>
            <person name="Miettinen O."/>
            <person name="Hibbett D.S."/>
            <person name="Nagy L.G."/>
        </authorList>
    </citation>
    <scope>NUCLEOTIDE SEQUENCE [LARGE SCALE GENOMIC DNA]</scope>
    <source>
        <strain evidence="3 4">CBS 962.96</strain>
    </source>
</reference>
<organism evidence="3 4">
    <name type="scientific">Dendrothele bispora (strain CBS 962.96)</name>
    <dbReference type="NCBI Taxonomy" id="1314807"/>
    <lineage>
        <taxon>Eukaryota</taxon>
        <taxon>Fungi</taxon>
        <taxon>Dikarya</taxon>
        <taxon>Basidiomycota</taxon>
        <taxon>Agaricomycotina</taxon>
        <taxon>Agaricomycetes</taxon>
        <taxon>Agaricomycetidae</taxon>
        <taxon>Agaricales</taxon>
        <taxon>Agaricales incertae sedis</taxon>
        <taxon>Dendrothele</taxon>
    </lineage>
</organism>
<feature type="compositionally biased region" description="Basic and acidic residues" evidence="2">
    <location>
        <begin position="34"/>
        <end position="43"/>
    </location>
</feature>
<keyword evidence="1" id="KW-0175">Coiled coil</keyword>
<gene>
    <name evidence="3" type="ORF">K435DRAFT_838148</name>
</gene>
<feature type="compositionally biased region" description="Basic residues" evidence="2">
    <location>
        <begin position="1"/>
        <end position="19"/>
    </location>
</feature>
<evidence type="ECO:0000313" key="4">
    <source>
        <dbReference type="Proteomes" id="UP000297245"/>
    </source>
</evidence>
<feature type="region of interest" description="Disordered" evidence="2">
    <location>
        <begin position="1"/>
        <end position="76"/>
    </location>
</feature>
<feature type="coiled-coil region" evidence="1">
    <location>
        <begin position="80"/>
        <end position="146"/>
    </location>
</feature>
<dbReference type="AlphaFoldDB" id="A0A4S8M992"/>
<sequence>MANQKNIKHTGKSKKKPSTKQKDNLAQANKTRRLKNEDKENTKPSKTALTPSTSPHTSYIPCASSKRSVKKAPAQTTLQLASAKRQNRRLKAKNRCLESKNSELVEKLKQREKQNYSLNLQLKKRLEEYQADRKKLLAEVSDGKRMSYLYSKQRQSLREKVYHLERQAKRLDHMRLLSVARERSLASLKLNRGRRGRAWSRKSRELAREMVLAGCTRAKVGRLMALIGNTFGIKFDSCMSRRTVSRAILEGGVAAKIQMAHELLETKGATISQDSTSHRKQNYEAEHVVRATDYTNGSDSESLKPRVRFFCLSAPNDHSSQGSVDTWKENVADMTDLYNRSPLAKRLNRQFTVRDFLRVLKGMSGDHANNEKATAAGIKEWKRQELITEMGKKKIAEKEFGDLVLYLASWNAQKIAEVGGHEAWEALSNKEKAERDAALMKSILMDLGQEEYDSLTNSERRGMDLFIWGGCCMHKDQNSFKGGNLEMMAEWSKLAVDPPVLLANKSNAAILHNIFEPGRNLDKLSEVERKAFKESTQGGVKAMDLAGALFNHKDDKKGQGDIHVNHFKQLFGKNHRRFPDTSNTRFGSHGLAACEIIRHLDAYVDYIKTDIPYSKTNPSRTNIEINLLRALEDVATVTELSAMVLYTNVISHPYMRVVRGPGTEETNALDLGPLHAELQVHIRNILENPDLLFGDDVACATATLDGQEWEDKDAVTVVYNLAPKLPYLKPITLAFFRGSLTTWIRFSAEFAPGGLIDEATAEERDLAWMPSTNDANEGRLGHYRVTVRGKPTLTLHQYNAEAMYSRNNTLAFMNALFEDEDHCYVMQEARRIDLKKIPLIRDLSELESAPRSELDPKSSGKWTGYIFDLQLDALRFRSVPLPLKSKLSKVDQKRAALIQGFTEYLEKLQNLGRTWPNSLGSEESLQSELEIQEEWHEEEAIEMEE</sequence>
<keyword evidence="4" id="KW-1185">Reference proteome</keyword>
<name>A0A4S8M992_DENBC</name>
<dbReference type="EMBL" id="ML179136">
    <property type="protein sequence ID" value="THU98443.1"/>
    <property type="molecule type" value="Genomic_DNA"/>
</dbReference>
<dbReference type="OrthoDB" id="3052721at2759"/>
<feature type="compositionally biased region" description="Polar residues" evidence="2">
    <location>
        <begin position="44"/>
        <end position="57"/>
    </location>
</feature>
<accession>A0A4S8M992</accession>
<protein>
    <submittedName>
        <fullName evidence="3">Uncharacterized protein</fullName>
    </submittedName>
</protein>
<evidence type="ECO:0000256" key="2">
    <source>
        <dbReference type="SAM" id="MobiDB-lite"/>
    </source>
</evidence>